<dbReference type="InterPro" id="IPR050600">
    <property type="entry name" value="SETD3_SETD6_MTase"/>
</dbReference>
<keyword evidence="2" id="KW-0808">Transferase</keyword>
<dbReference type="GO" id="GO:0032259">
    <property type="term" value="P:methylation"/>
    <property type="evidence" value="ECO:0007669"/>
    <property type="project" value="UniProtKB-KW"/>
</dbReference>
<dbReference type="SUPFAM" id="SSF82199">
    <property type="entry name" value="SET domain"/>
    <property type="match status" value="1"/>
</dbReference>
<sequence>MQLSLKDSDPLADAKRQLLQSTRSLLESTSAEDLESLLASARVLCLRERDLYFLDSPDDLKSSLNPQNEAAALSLLLQAALQSKGPDADLLHAIVERCNAFGQPSPASTTGVMDASSTELQRWAAEQKVSGSLAPATWGSLRGAAAAVDVAAGGVVMSVPASLLISEELVAGSDLGQALAAIPGLQPETAALIWTMVERADPESQFAPFWRSLPAAFNTGLGVSSDLLKVFEGTPAELQFTAARQHIQDQYAQLQPVLDMLTQAYPEQLGAPGLFTWAAYQWAVELWYAYALQVEFPGGRVLPCLVPLASLLNHSPWPHVVRYGSLCAATNTLDLCAFRACGVGQQCFLSYGPLPNLQLLLFYGFTVRANPHDTVSITFDEPDDDLAEERTELLERQQLTLDHSLRPAPAPLPSRLLATLRILLCEQDDLERLASCSQAGSAQATISEAGEAAVLETLAEVLQALGAAYVAALQRLEPSTQAQAGFTAFAHIFLEGQHAILRAALAEVVARQQSLKGH</sequence>
<dbReference type="InterPro" id="IPR046341">
    <property type="entry name" value="SET_dom_sf"/>
</dbReference>
<dbReference type="PANTHER" id="PTHR13271:SF103">
    <property type="entry name" value="N-METHYLTRANSFERASE DOMAIN AND SET DOMAIN CONTAINING PROTEIN-RELATED"/>
    <property type="match status" value="1"/>
</dbReference>
<dbReference type="InterPro" id="IPR036464">
    <property type="entry name" value="Rubisco_LSMT_subst-bd_sf"/>
</dbReference>
<protein>
    <recommendedName>
        <fullName evidence="4">Rubisco LSMT substrate-binding domain-containing protein</fullName>
    </recommendedName>
</protein>
<dbReference type="CDD" id="cd10527">
    <property type="entry name" value="SET_LSMT"/>
    <property type="match status" value="1"/>
</dbReference>
<dbReference type="SUPFAM" id="SSF81822">
    <property type="entry name" value="RuBisCo LSMT C-terminal, substrate-binding domain"/>
    <property type="match status" value="1"/>
</dbReference>
<evidence type="ECO:0000313" key="6">
    <source>
        <dbReference type="Proteomes" id="UP001489004"/>
    </source>
</evidence>
<organism evidence="5 6">
    <name type="scientific">[Myrmecia] bisecta</name>
    <dbReference type="NCBI Taxonomy" id="41462"/>
    <lineage>
        <taxon>Eukaryota</taxon>
        <taxon>Viridiplantae</taxon>
        <taxon>Chlorophyta</taxon>
        <taxon>core chlorophytes</taxon>
        <taxon>Trebouxiophyceae</taxon>
        <taxon>Trebouxiales</taxon>
        <taxon>Trebouxiaceae</taxon>
        <taxon>Myrmecia</taxon>
    </lineage>
</organism>
<accession>A0AAW1PNV8</accession>
<keyword evidence="6" id="KW-1185">Reference proteome</keyword>
<comment type="caution">
    <text evidence="5">The sequence shown here is derived from an EMBL/GenBank/DDBJ whole genome shotgun (WGS) entry which is preliminary data.</text>
</comment>
<dbReference type="EMBL" id="JALJOR010000009">
    <property type="protein sequence ID" value="KAK9811450.1"/>
    <property type="molecule type" value="Genomic_DNA"/>
</dbReference>
<dbReference type="Gene3D" id="3.90.1420.10">
    <property type="entry name" value="Rubisco LSMT, substrate-binding domain"/>
    <property type="match status" value="2"/>
</dbReference>
<keyword evidence="1" id="KW-0489">Methyltransferase</keyword>
<gene>
    <name evidence="5" type="ORF">WJX72_004089</name>
</gene>
<evidence type="ECO:0000313" key="5">
    <source>
        <dbReference type="EMBL" id="KAK9811450.1"/>
    </source>
</evidence>
<dbReference type="AlphaFoldDB" id="A0AAW1PNV8"/>
<evidence type="ECO:0000256" key="3">
    <source>
        <dbReference type="ARBA" id="ARBA00022691"/>
    </source>
</evidence>
<proteinExistence type="predicted"/>
<evidence type="ECO:0000256" key="2">
    <source>
        <dbReference type="ARBA" id="ARBA00022679"/>
    </source>
</evidence>
<dbReference type="Pfam" id="PF09273">
    <property type="entry name" value="Rubis-subs-bind"/>
    <property type="match status" value="1"/>
</dbReference>
<keyword evidence="3" id="KW-0949">S-adenosyl-L-methionine</keyword>
<reference evidence="5 6" key="1">
    <citation type="journal article" date="2024" name="Nat. Commun.">
        <title>Phylogenomics reveals the evolutionary origins of lichenization in chlorophyte algae.</title>
        <authorList>
            <person name="Puginier C."/>
            <person name="Libourel C."/>
            <person name="Otte J."/>
            <person name="Skaloud P."/>
            <person name="Haon M."/>
            <person name="Grisel S."/>
            <person name="Petersen M."/>
            <person name="Berrin J.G."/>
            <person name="Delaux P.M."/>
            <person name="Dal Grande F."/>
            <person name="Keller J."/>
        </authorList>
    </citation>
    <scope>NUCLEOTIDE SEQUENCE [LARGE SCALE GENOMIC DNA]</scope>
    <source>
        <strain evidence="5 6">SAG 2043</strain>
    </source>
</reference>
<dbReference type="GO" id="GO:0016279">
    <property type="term" value="F:protein-lysine N-methyltransferase activity"/>
    <property type="evidence" value="ECO:0007669"/>
    <property type="project" value="TreeGrafter"/>
</dbReference>
<dbReference type="PANTHER" id="PTHR13271">
    <property type="entry name" value="UNCHARACTERIZED PUTATIVE METHYLTRANSFERASE"/>
    <property type="match status" value="1"/>
</dbReference>
<evidence type="ECO:0000256" key="1">
    <source>
        <dbReference type="ARBA" id="ARBA00022603"/>
    </source>
</evidence>
<evidence type="ECO:0000259" key="4">
    <source>
        <dbReference type="Pfam" id="PF09273"/>
    </source>
</evidence>
<dbReference type="InterPro" id="IPR015353">
    <property type="entry name" value="Rubisco_LSMT_subst-bd"/>
</dbReference>
<dbReference type="Gene3D" id="3.90.1410.10">
    <property type="entry name" value="set domain protein methyltransferase, domain 1"/>
    <property type="match status" value="1"/>
</dbReference>
<feature type="domain" description="Rubisco LSMT substrate-binding" evidence="4">
    <location>
        <begin position="381"/>
        <end position="474"/>
    </location>
</feature>
<dbReference type="Proteomes" id="UP001489004">
    <property type="component" value="Unassembled WGS sequence"/>
</dbReference>
<name>A0AAW1PNV8_9CHLO</name>